<accession>A0A7R8ZVE1</accession>
<dbReference type="InterPro" id="IPR036249">
    <property type="entry name" value="Thioredoxin-like_sf"/>
</dbReference>
<dbReference type="Gene3D" id="3.40.30.10">
    <property type="entry name" value="Glutaredoxin"/>
    <property type="match status" value="1"/>
</dbReference>
<dbReference type="OrthoDB" id="446890at2759"/>
<dbReference type="EMBL" id="OB694082">
    <property type="protein sequence ID" value="CAD7237952.1"/>
    <property type="molecule type" value="Genomic_DNA"/>
</dbReference>
<protein>
    <submittedName>
        <fullName evidence="1">Uncharacterized protein</fullName>
    </submittedName>
</protein>
<dbReference type="SUPFAM" id="SSF52833">
    <property type="entry name" value="Thioredoxin-like"/>
    <property type="match status" value="1"/>
</dbReference>
<reference evidence="1" key="1">
    <citation type="submission" date="2020-11" db="EMBL/GenBank/DDBJ databases">
        <authorList>
            <person name="Tran Van P."/>
        </authorList>
    </citation>
    <scope>NUCLEOTIDE SEQUENCE</scope>
</reference>
<evidence type="ECO:0000313" key="1">
    <source>
        <dbReference type="EMBL" id="CAD7237952.1"/>
    </source>
</evidence>
<gene>
    <name evidence="1" type="ORF">CTOB1V02_LOCUS15767</name>
</gene>
<sequence length="74" mass="8071">MAGGCRSLAAAFGPALLFLGLSVGLENRQDTLCHMARDKTTIYDFEAVPMFQTQNSSLREFEGKVVLVVNVATY</sequence>
<proteinExistence type="predicted"/>
<name>A0A7R8ZVE1_9CRUS</name>
<dbReference type="AlphaFoldDB" id="A0A7R8ZVE1"/>
<organism evidence="1">
    <name type="scientific">Cyprideis torosa</name>
    <dbReference type="NCBI Taxonomy" id="163714"/>
    <lineage>
        <taxon>Eukaryota</taxon>
        <taxon>Metazoa</taxon>
        <taxon>Ecdysozoa</taxon>
        <taxon>Arthropoda</taxon>
        <taxon>Crustacea</taxon>
        <taxon>Oligostraca</taxon>
        <taxon>Ostracoda</taxon>
        <taxon>Podocopa</taxon>
        <taxon>Podocopida</taxon>
        <taxon>Cytherocopina</taxon>
        <taxon>Cytheroidea</taxon>
        <taxon>Cytherideidae</taxon>
        <taxon>Cyprideis</taxon>
    </lineage>
</organism>